<sequence>MRFAPIVPFEYDPASLTDYHLILAHEVLENDALREYYQRLNRHVIILDNSVIELGEPLSAGELELAYSFFPASYLVLPDVIGDVPQTVELAREWVGNKRPSRRLMVVPQGSQPKEWLECLDTLVRIIAPVGEELVVGIARLTEDWEGGREFLYKEATRLGVWNGDYHLLGVQHKLEEVMWARQHVLIWGVDSSLPGRAALMGLRSEEVLDLRKAPDLLTYEPRIHDEVQAEIIRVVHSVA</sequence>
<reference evidence="1" key="1">
    <citation type="journal article" date="2015" name="Nature">
        <title>Complex archaea that bridge the gap between prokaryotes and eukaryotes.</title>
        <authorList>
            <person name="Spang A."/>
            <person name="Saw J.H."/>
            <person name="Jorgensen S.L."/>
            <person name="Zaremba-Niedzwiedzka K."/>
            <person name="Martijn J."/>
            <person name="Lind A.E."/>
            <person name="van Eijk R."/>
            <person name="Schleper C."/>
            <person name="Guy L."/>
            <person name="Ettema T.J."/>
        </authorList>
    </citation>
    <scope>NUCLEOTIDE SEQUENCE</scope>
</reference>
<proteinExistence type="predicted"/>
<gene>
    <name evidence="1" type="ORF">LCGC14_1357930</name>
</gene>
<dbReference type="EMBL" id="LAZR01008460">
    <property type="protein sequence ID" value="KKM78642.1"/>
    <property type="molecule type" value="Genomic_DNA"/>
</dbReference>
<dbReference type="AlphaFoldDB" id="A0A0F9NB83"/>
<name>A0A0F9NB83_9ZZZZ</name>
<comment type="caution">
    <text evidence="1">The sequence shown here is derived from an EMBL/GenBank/DDBJ whole genome shotgun (WGS) entry which is preliminary data.</text>
</comment>
<accession>A0A0F9NB83</accession>
<organism evidence="1">
    <name type="scientific">marine sediment metagenome</name>
    <dbReference type="NCBI Taxonomy" id="412755"/>
    <lineage>
        <taxon>unclassified sequences</taxon>
        <taxon>metagenomes</taxon>
        <taxon>ecological metagenomes</taxon>
    </lineage>
</organism>
<evidence type="ECO:0000313" key="1">
    <source>
        <dbReference type="EMBL" id="KKM78642.1"/>
    </source>
</evidence>
<protein>
    <submittedName>
        <fullName evidence="1">Uncharacterized protein</fullName>
    </submittedName>
</protein>